<dbReference type="GO" id="GO:0000155">
    <property type="term" value="F:phosphorelay sensor kinase activity"/>
    <property type="evidence" value="ECO:0007669"/>
    <property type="project" value="InterPro"/>
</dbReference>
<reference evidence="17" key="1">
    <citation type="submission" date="2017-09" db="EMBL/GenBank/DDBJ databases">
        <authorList>
            <person name="Shetty A S."/>
        </authorList>
    </citation>
    <scope>NUCLEOTIDE SEQUENCE [LARGE SCALE GENOMIC DNA]</scope>
</reference>
<dbReference type="InterPro" id="IPR001789">
    <property type="entry name" value="Sig_transdc_resp-reg_receiver"/>
</dbReference>
<protein>
    <recommendedName>
        <fullName evidence="10">Circadian input-output histidine kinase CikA</fullName>
        <ecNumber evidence="3">2.7.13.3</ecNumber>
    </recommendedName>
    <alternativeName>
        <fullName evidence="4">Stage 0 sporulation protein A homolog</fullName>
    </alternativeName>
</protein>
<feature type="domain" description="Response regulatory" evidence="15">
    <location>
        <begin position="459"/>
        <end position="575"/>
    </location>
</feature>
<dbReference type="Proteomes" id="UP000217549">
    <property type="component" value="Chromosome I"/>
</dbReference>
<evidence type="ECO:0000256" key="13">
    <source>
        <dbReference type="SAM" id="Phobius"/>
    </source>
</evidence>
<comment type="catalytic activity">
    <reaction evidence="1">
        <text>ATP + protein L-histidine = ADP + protein N-phospho-L-histidine.</text>
        <dbReference type="EC" id="2.7.13.3"/>
    </reaction>
</comment>
<evidence type="ECO:0000256" key="4">
    <source>
        <dbReference type="ARBA" id="ARBA00018672"/>
    </source>
</evidence>
<feature type="domain" description="Histidine kinase" evidence="14">
    <location>
        <begin position="213"/>
        <end position="429"/>
    </location>
</feature>
<name>A0A285PS23_9FIRM</name>
<dbReference type="CDD" id="cd16922">
    <property type="entry name" value="HATPase_EvgS-ArcB-TorS-like"/>
    <property type="match status" value="1"/>
</dbReference>
<dbReference type="PROSITE" id="PS50110">
    <property type="entry name" value="RESPONSE_REGULATORY"/>
    <property type="match status" value="1"/>
</dbReference>
<dbReference type="GO" id="GO:0005886">
    <property type="term" value="C:plasma membrane"/>
    <property type="evidence" value="ECO:0007669"/>
    <property type="project" value="TreeGrafter"/>
</dbReference>
<dbReference type="SMART" id="SM00388">
    <property type="entry name" value="HisKA"/>
    <property type="match status" value="1"/>
</dbReference>
<evidence type="ECO:0000256" key="2">
    <source>
        <dbReference type="ARBA" id="ARBA00006402"/>
    </source>
</evidence>
<dbReference type="EC" id="2.7.13.3" evidence="3"/>
<evidence type="ECO:0000259" key="15">
    <source>
        <dbReference type="PROSITE" id="PS50110"/>
    </source>
</evidence>
<dbReference type="SUPFAM" id="SSF47384">
    <property type="entry name" value="Homodimeric domain of signal transducing histidine kinase"/>
    <property type="match status" value="1"/>
</dbReference>
<dbReference type="FunFam" id="3.30.565.10:FF:000010">
    <property type="entry name" value="Sensor histidine kinase RcsC"/>
    <property type="match status" value="1"/>
</dbReference>
<dbReference type="InterPro" id="IPR005467">
    <property type="entry name" value="His_kinase_dom"/>
</dbReference>
<dbReference type="Gene3D" id="1.20.120.160">
    <property type="entry name" value="HPT domain"/>
    <property type="match status" value="1"/>
</dbReference>
<dbReference type="Pfam" id="PF00072">
    <property type="entry name" value="Response_reg"/>
    <property type="match status" value="1"/>
</dbReference>
<dbReference type="InterPro" id="IPR036097">
    <property type="entry name" value="HisK_dim/P_sf"/>
</dbReference>
<comment type="similarity">
    <text evidence="2">In the N-terminal section; belongs to the phytochrome family.</text>
</comment>
<dbReference type="SMART" id="SM00387">
    <property type="entry name" value="HATPase_c"/>
    <property type="match status" value="1"/>
</dbReference>
<dbReference type="CDD" id="cd17546">
    <property type="entry name" value="REC_hyHK_CKI1_RcsC-like"/>
    <property type="match status" value="1"/>
</dbReference>
<dbReference type="SUPFAM" id="SSF52172">
    <property type="entry name" value="CheY-like"/>
    <property type="match status" value="1"/>
</dbReference>
<dbReference type="EMBL" id="LT907978">
    <property type="protein sequence ID" value="SOB72423.1"/>
    <property type="molecule type" value="Genomic_DNA"/>
</dbReference>
<dbReference type="RefSeq" id="WP_096240298.1">
    <property type="nucleotide sequence ID" value="NZ_LT907978.1"/>
</dbReference>
<dbReference type="InterPro" id="IPR004358">
    <property type="entry name" value="Sig_transdc_His_kin-like_C"/>
</dbReference>
<keyword evidence="6 16" id="KW-0808">Transferase</keyword>
<dbReference type="InterPro" id="IPR003594">
    <property type="entry name" value="HATPase_dom"/>
</dbReference>
<evidence type="ECO:0000256" key="7">
    <source>
        <dbReference type="ARBA" id="ARBA00022777"/>
    </source>
</evidence>
<keyword evidence="17" id="KW-1185">Reference proteome</keyword>
<evidence type="ECO:0000256" key="9">
    <source>
        <dbReference type="ARBA" id="ARBA00024867"/>
    </source>
</evidence>
<dbReference type="PANTHER" id="PTHR43047">
    <property type="entry name" value="TWO-COMPONENT HISTIDINE PROTEIN KINASE"/>
    <property type="match status" value="1"/>
</dbReference>
<keyword evidence="13" id="KW-0812">Transmembrane</keyword>
<dbReference type="Gene3D" id="3.40.50.2300">
    <property type="match status" value="1"/>
</dbReference>
<dbReference type="SMART" id="SM00448">
    <property type="entry name" value="REC"/>
    <property type="match status" value="1"/>
</dbReference>
<evidence type="ECO:0000259" key="14">
    <source>
        <dbReference type="PROSITE" id="PS50109"/>
    </source>
</evidence>
<dbReference type="InterPro" id="IPR036890">
    <property type="entry name" value="HATPase_C_sf"/>
</dbReference>
<evidence type="ECO:0000313" key="16">
    <source>
        <dbReference type="EMBL" id="SOB72423.1"/>
    </source>
</evidence>
<evidence type="ECO:0000256" key="12">
    <source>
        <dbReference type="SAM" id="Coils"/>
    </source>
</evidence>
<keyword evidence="12" id="KW-0175">Coiled coil</keyword>
<keyword evidence="5 11" id="KW-0597">Phosphoprotein</keyword>
<dbReference type="SUPFAM" id="SSF47226">
    <property type="entry name" value="Histidine-containing phosphotransfer domain, HPT domain"/>
    <property type="match status" value="1"/>
</dbReference>
<feature type="transmembrane region" description="Helical" evidence="13">
    <location>
        <begin position="79"/>
        <end position="97"/>
    </location>
</feature>
<evidence type="ECO:0000313" key="17">
    <source>
        <dbReference type="Proteomes" id="UP000217549"/>
    </source>
</evidence>
<dbReference type="PROSITE" id="PS50109">
    <property type="entry name" value="HIS_KIN"/>
    <property type="match status" value="1"/>
</dbReference>
<dbReference type="SUPFAM" id="SSF55874">
    <property type="entry name" value="ATPase domain of HSP90 chaperone/DNA topoisomerase II/histidine kinase"/>
    <property type="match status" value="1"/>
</dbReference>
<dbReference type="AlphaFoldDB" id="A0A285PS23"/>
<dbReference type="CDD" id="cd00082">
    <property type="entry name" value="HisKA"/>
    <property type="match status" value="1"/>
</dbReference>
<evidence type="ECO:0000256" key="8">
    <source>
        <dbReference type="ARBA" id="ARBA00023012"/>
    </source>
</evidence>
<dbReference type="KEGG" id="ehl:EHLA_1714"/>
<dbReference type="GO" id="GO:0009927">
    <property type="term" value="F:histidine phosphotransfer kinase activity"/>
    <property type="evidence" value="ECO:0007669"/>
    <property type="project" value="TreeGrafter"/>
</dbReference>
<sequence length="818" mass="94624">MDRKRLFEIGKVLYQSNLPFRVRLFNVLASLGCIISLCNGVFSYLNNGDKRILIINAGIAVLSLMLLFYAYYRKKYQRCYFITIVVIFMILFPFMFFKSGGYKGGMPSFYIFGVLFTVFMLEGWLMFFSVLLELVIYIATMGIAYYYPVCVSWFHSEKEIVADVLTGVVVASVSLGAAMYFHFRIYRKQQIFLTQAREEAMEANQAKSIFLANMSHEIRTPINVMLGMNEMILRESASKEIVQYAESVEKAGRYLLSLINNILDITRIESGKLDITEEKFELRQLIQEIWMIGTKQAEAKKIDFVIEAEEELPKYLTGDVLHTKQVILNLISNAVKYTEEGRVTLEINASGDQIIFSVKDTGIGIRKEDMDTLFDMFTRVDMKRHRNIEGSGLGLTIAKELCEQMGGQIYAESIYGKGSRFTVCLPLKSTGEEKIGKWNFEESKKVSEDRKRFFAPKAKVLIVDDSQQNLQVLASLLQRTSMQLDKAGSGLECIEKVRSKKYHLIFLDYMMPEMDGMETFHKLREEENGQEVPIIAITADVSTGIRQKFLSEGFADYLSKPVMWDRLEEILLQFIPANLISREKDAREEWKIEEKQILELKQKMKQWDIELSEGLRLLSGSISQYRRLAELFVEYYVPNKEQLIQSFERLQQTQNEIKNMTGLLHTLKSNARAIGAIELYELSFTMEKKGKLQDVNYINKAIPLLFFEWERVVQGICFFIKYTEPFLLKNSAKDSPKQAEGDGCNEGFEKKYKEAKKKLLCAIGRYQGKYAEEQIEILLSLEKDADQRKQLEKIQKSVRNLEFDEAEQLMEEWEKGYD</sequence>
<feature type="transmembrane region" description="Helical" evidence="13">
    <location>
        <begin position="134"/>
        <end position="154"/>
    </location>
</feature>
<dbReference type="PRINTS" id="PR00344">
    <property type="entry name" value="BCTRLSENSOR"/>
</dbReference>
<evidence type="ECO:0000256" key="10">
    <source>
        <dbReference type="ARBA" id="ARBA00074306"/>
    </source>
</evidence>
<keyword evidence="7 16" id="KW-0418">Kinase</keyword>
<dbReference type="InterPro" id="IPR036641">
    <property type="entry name" value="HPT_dom_sf"/>
</dbReference>
<feature type="transmembrane region" description="Helical" evidence="13">
    <location>
        <begin position="51"/>
        <end position="72"/>
    </location>
</feature>
<dbReference type="InterPro" id="IPR003661">
    <property type="entry name" value="HisK_dim/P_dom"/>
</dbReference>
<dbReference type="InterPro" id="IPR011006">
    <property type="entry name" value="CheY-like_superfamily"/>
</dbReference>
<keyword evidence="13" id="KW-1133">Transmembrane helix</keyword>
<feature type="transmembrane region" description="Helical" evidence="13">
    <location>
        <begin position="160"/>
        <end position="181"/>
    </location>
</feature>
<organism evidence="16 17">
    <name type="scientific">Anaerobutyricum hallii</name>
    <dbReference type="NCBI Taxonomy" id="39488"/>
    <lineage>
        <taxon>Bacteria</taxon>
        <taxon>Bacillati</taxon>
        <taxon>Bacillota</taxon>
        <taxon>Clostridia</taxon>
        <taxon>Lachnospirales</taxon>
        <taxon>Lachnospiraceae</taxon>
        <taxon>Anaerobutyricum</taxon>
    </lineage>
</organism>
<feature type="transmembrane region" description="Helical" evidence="13">
    <location>
        <begin position="20"/>
        <end position="45"/>
    </location>
</feature>
<dbReference type="Gene3D" id="1.10.287.130">
    <property type="match status" value="1"/>
</dbReference>
<dbReference type="PANTHER" id="PTHR43047:SF72">
    <property type="entry name" value="OSMOSENSING HISTIDINE PROTEIN KINASE SLN1"/>
    <property type="match status" value="1"/>
</dbReference>
<evidence type="ECO:0000256" key="1">
    <source>
        <dbReference type="ARBA" id="ARBA00000085"/>
    </source>
</evidence>
<evidence type="ECO:0000256" key="11">
    <source>
        <dbReference type="PROSITE-ProRule" id="PRU00169"/>
    </source>
</evidence>
<evidence type="ECO:0000256" key="5">
    <source>
        <dbReference type="ARBA" id="ARBA00022553"/>
    </source>
</evidence>
<dbReference type="Pfam" id="PF02518">
    <property type="entry name" value="HATPase_c"/>
    <property type="match status" value="1"/>
</dbReference>
<evidence type="ECO:0000256" key="6">
    <source>
        <dbReference type="ARBA" id="ARBA00022679"/>
    </source>
</evidence>
<feature type="modified residue" description="4-aspartylphosphate" evidence="11">
    <location>
        <position position="508"/>
    </location>
</feature>
<feature type="coiled-coil region" evidence="12">
    <location>
        <begin position="640"/>
        <end position="670"/>
    </location>
</feature>
<keyword evidence="13" id="KW-0472">Membrane</keyword>
<comment type="function">
    <text evidence="9">May play the central regulatory role in sporulation. It may be an element of the effector pathway responsible for the activation of sporulation genes in response to nutritional stress. Spo0A may act in concert with spo0H (a sigma factor) to control the expression of some genes that are critical to the sporulation process.</text>
</comment>
<evidence type="ECO:0000256" key="3">
    <source>
        <dbReference type="ARBA" id="ARBA00012438"/>
    </source>
</evidence>
<dbReference type="Pfam" id="PF00512">
    <property type="entry name" value="HisKA"/>
    <property type="match status" value="1"/>
</dbReference>
<dbReference type="Gene3D" id="3.30.565.10">
    <property type="entry name" value="Histidine kinase-like ATPase, C-terminal domain"/>
    <property type="match status" value="1"/>
</dbReference>
<gene>
    <name evidence="16" type="ORF">EHLA_1714</name>
</gene>
<keyword evidence="8" id="KW-0902">Two-component regulatory system</keyword>
<accession>A0A285PS23</accession>
<proteinExistence type="inferred from homology"/>